<dbReference type="Proteomes" id="UP001186974">
    <property type="component" value="Unassembled WGS sequence"/>
</dbReference>
<evidence type="ECO:0000313" key="1">
    <source>
        <dbReference type="EMBL" id="KAK3059423.1"/>
    </source>
</evidence>
<organism evidence="1 2">
    <name type="scientific">Coniosporium uncinatum</name>
    <dbReference type="NCBI Taxonomy" id="93489"/>
    <lineage>
        <taxon>Eukaryota</taxon>
        <taxon>Fungi</taxon>
        <taxon>Dikarya</taxon>
        <taxon>Ascomycota</taxon>
        <taxon>Pezizomycotina</taxon>
        <taxon>Dothideomycetes</taxon>
        <taxon>Dothideomycetes incertae sedis</taxon>
        <taxon>Coniosporium</taxon>
    </lineage>
</organism>
<protein>
    <submittedName>
        <fullName evidence="1">Uncharacterized protein</fullName>
    </submittedName>
</protein>
<name>A0ACC3CZ59_9PEZI</name>
<feature type="non-terminal residue" evidence="1">
    <location>
        <position position="1"/>
    </location>
</feature>
<reference evidence="1" key="1">
    <citation type="submission" date="2024-09" db="EMBL/GenBank/DDBJ databases">
        <title>Black Yeasts Isolated from many extreme environments.</title>
        <authorList>
            <person name="Coleine C."/>
            <person name="Stajich J.E."/>
            <person name="Selbmann L."/>
        </authorList>
    </citation>
    <scope>NUCLEOTIDE SEQUENCE</scope>
    <source>
        <strain evidence="1">CCFEE 5737</strain>
    </source>
</reference>
<comment type="caution">
    <text evidence="1">The sequence shown here is derived from an EMBL/GenBank/DDBJ whole genome shotgun (WGS) entry which is preliminary data.</text>
</comment>
<dbReference type="EMBL" id="JAWDJW010009424">
    <property type="protein sequence ID" value="KAK3059423.1"/>
    <property type="molecule type" value="Genomic_DNA"/>
</dbReference>
<proteinExistence type="predicted"/>
<gene>
    <name evidence="1" type="ORF">LTS18_010907</name>
</gene>
<sequence length="137" mass="14839">PPEVVKQGIPSPAPPQHRHLRGILNPPGVPKPSPSPALKSTKSTPKLAARPYKSTPSSPTKVKEQQRPELKPRKSVEEVWGDRYNGGLQYNYESGAGVGGSAGTRSLRTAASRKSLENSFKYGIDLSDVPVFLRRVS</sequence>
<accession>A0ACC3CZ59</accession>
<keyword evidence="2" id="KW-1185">Reference proteome</keyword>
<evidence type="ECO:0000313" key="2">
    <source>
        <dbReference type="Proteomes" id="UP001186974"/>
    </source>
</evidence>